<sequence length="319" mass="36676">MSLNFQNTIRELECTNEELTVDVTRLRCEVEEYKKEIQEWCKKERERVSIVESNAILQSKLSQASTESTKKQAEIVRLNGEVGKLRGELERIRLGSVINQPSEALSITVSQLQSALNLERENVKEILKGKESVTKENLDLKRQVKELETIVKRRVKSGNNLPFVSETPMGTHDNKLRESLEHKNKELEQQIVSYQAELSKNQDKIMDMQAKYDHDIICLEQQLKKVQQENSTLKQSLDENIPKSARRLNSASSMSNAASVKEDAHLLATIRGLKLELGTRDKEIMRLNKELEDTKKTNRRLQKEREKALTTNKARGNSH</sequence>
<dbReference type="Proteomes" id="UP001558652">
    <property type="component" value="Unassembled WGS sequence"/>
</dbReference>
<evidence type="ECO:0000313" key="3">
    <source>
        <dbReference type="EMBL" id="KAL1122371.1"/>
    </source>
</evidence>
<proteinExistence type="predicted"/>
<protein>
    <submittedName>
        <fullName evidence="3">Uncharacterized protein</fullName>
    </submittedName>
</protein>
<gene>
    <name evidence="3" type="ORF">AAG570_003776</name>
</gene>
<keyword evidence="4" id="KW-1185">Reference proteome</keyword>
<dbReference type="AlphaFoldDB" id="A0ABD0Y4L3"/>
<evidence type="ECO:0000313" key="4">
    <source>
        <dbReference type="Proteomes" id="UP001558652"/>
    </source>
</evidence>
<feature type="region of interest" description="Disordered" evidence="2">
    <location>
        <begin position="292"/>
        <end position="319"/>
    </location>
</feature>
<reference evidence="3 4" key="1">
    <citation type="submission" date="2024-07" db="EMBL/GenBank/DDBJ databases">
        <title>Chromosome-level genome assembly of the water stick insect Ranatra chinensis (Heteroptera: Nepidae).</title>
        <authorList>
            <person name="Liu X."/>
        </authorList>
    </citation>
    <scope>NUCLEOTIDE SEQUENCE [LARGE SCALE GENOMIC DNA]</scope>
    <source>
        <strain evidence="3">Cailab_2021Rc</strain>
        <tissue evidence="3">Muscle</tissue>
    </source>
</reference>
<dbReference type="EMBL" id="JBFDAA010000014">
    <property type="protein sequence ID" value="KAL1122371.1"/>
    <property type="molecule type" value="Genomic_DNA"/>
</dbReference>
<name>A0ABD0Y4L3_9HEMI</name>
<feature type="compositionally biased region" description="Polar residues" evidence="2">
    <location>
        <begin position="309"/>
        <end position="319"/>
    </location>
</feature>
<evidence type="ECO:0000256" key="1">
    <source>
        <dbReference type="SAM" id="Coils"/>
    </source>
</evidence>
<comment type="caution">
    <text evidence="3">The sequence shown here is derived from an EMBL/GenBank/DDBJ whole genome shotgun (WGS) entry which is preliminary data.</text>
</comment>
<keyword evidence="1" id="KW-0175">Coiled coil</keyword>
<organism evidence="3 4">
    <name type="scientific">Ranatra chinensis</name>
    <dbReference type="NCBI Taxonomy" id="642074"/>
    <lineage>
        <taxon>Eukaryota</taxon>
        <taxon>Metazoa</taxon>
        <taxon>Ecdysozoa</taxon>
        <taxon>Arthropoda</taxon>
        <taxon>Hexapoda</taxon>
        <taxon>Insecta</taxon>
        <taxon>Pterygota</taxon>
        <taxon>Neoptera</taxon>
        <taxon>Paraneoptera</taxon>
        <taxon>Hemiptera</taxon>
        <taxon>Heteroptera</taxon>
        <taxon>Panheteroptera</taxon>
        <taxon>Nepomorpha</taxon>
        <taxon>Nepidae</taxon>
        <taxon>Ranatrinae</taxon>
        <taxon>Ranatra</taxon>
    </lineage>
</organism>
<feature type="coiled-coil region" evidence="1">
    <location>
        <begin position="9"/>
        <end position="43"/>
    </location>
</feature>
<feature type="compositionally biased region" description="Basic and acidic residues" evidence="2">
    <location>
        <begin position="292"/>
        <end position="308"/>
    </location>
</feature>
<evidence type="ECO:0000256" key="2">
    <source>
        <dbReference type="SAM" id="MobiDB-lite"/>
    </source>
</evidence>
<accession>A0ABD0Y4L3</accession>
<feature type="coiled-coil region" evidence="1">
    <location>
        <begin position="177"/>
        <end position="239"/>
    </location>
</feature>